<accession>A0A140KZN0</accession>
<gene>
    <name evidence="1" type="ORF">AN619_29200</name>
</gene>
<reference evidence="1 2" key="1">
    <citation type="submission" date="2015-12" db="EMBL/GenBank/DDBJ databases">
        <title>Draft genome sequence of the thermoanaerobe Thermotalea metallivorans, an isolate from the runoff channel of the Great Artesian Basin, Australia.</title>
        <authorList>
            <person name="Patel B.K."/>
        </authorList>
    </citation>
    <scope>NUCLEOTIDE SEQUENCE [LARGE SCALE GENOMIC DNA]</scope>
    <source>
        <strain evidence="1 2">B2-1</strain>
    </source>
</reference>
<sequence length="43" mass="5186">MKKWFQKFLKKLEEANKKNFGTQRLDCCDVNQKSNQSKTVKHK</sequence>
<proteinExistence type="predicted"/>
<dbReference type="AlphaFoldDB" id="A0A140KZN0"/>
<organism evidence="1 2">
    <name type="scientific">Thermotalea metallivorans</name>
    <dbReference type="NCBI Taxonomy" id="520762"/>
    <lineage>
        <taxon>Bacteria</taxon>
        <taxon>Bacillati</taxon>
        <taxon>Bacillota</taxon>
        <taxon>Clostridia</taxon>
        <taxon>Peptostreptococcales</taxon>
        <taxon>Thermotaleaceae</taxon>
        <taxon>Thermotalea</taxon>
    </lineage>
</organism>
<dbReference type="Proteomes" id="UP000070456">
    <property type="component" value="Unassembled WGS sequence"/>
</dbReference>
<name>A0A140KZN0_9FIRM</name>
<keyword evidence="2" id="KW-1185">Reference proteome</keyword>
<dbReference type="EMBL" id="LOEE01000078">
    <property type="protein sequence ID" value="KXG73755.1"/>
    <property type="molecule type" value="Genomic_DNA"/>
</dbReference>
<evidence type="ECO:0000313" key="2">
    <source>
        <dbReference type="Proteomes" id="UP000070456"/>
    </source>
</evidence>
<evidence type="ECO:0000313" key="1">
    <source>
        <dbReference type="EMBL" id="KXG73755.1"/>
    </source>
</evidence>
<dbReference type="NCBIfam" id="NF040898">
    <property type="entry name" value="CC_mini_metal"/>
    <property type="match status" value="1"/>
</dbReference>
<comment type="caution">
    <text evidence="1">The sequence shown here is derived from an EMBL/GenBank/DDBJ whole genome shotgun (WGS) entry which is preliminary data.</text>
</comment>
<protein>
    <submittedName>
        <fullName evidence="1">Uncharacterized protein</fullName>
    </submittedName>
</protein>
<dbReference type="RefSeq" id="WP_278279909.1">
    <property type="nucleotide sequence ID" value="NZ_LOEE01000078.1"/>
</dbReference>
<dbReference type="STRING" id="520762.AN619_29200"/>